<name>A0A0F7SMT3_PHARH</name>
<evidence type="ECO:0000256" key="1">
    <source>
        <dbReference type="SAM" id="MobiDB-lite"/>
    </source>
</evidence>
<dbReference type="PANTHER" id="PTHR42663">
    <property type="entry name" value="HYDROLASE C777.06C-RELATED-RELATED"/>
    <property type="match status" value="1"/>
</dbReference>
<organism evidence="3">
    <name type="scientific">Phaffia rhodozyma</name>
    <name type="common">Yeast</name>
    <name type="synonym">Xanthophyllomyces dendrorhous</name>
    <dbReference type="NCBI Taxonomy" id="264483"/>
    <lineage>
        <taxon>Eukaryota</taxon>
        <taxon>Fungi</taxon>
        <taxon>Dikarya</taxon>
        <taxon>Basidiomycota</taxon>
        <taxon>Agaricomycotina</taxon>
        <taxon>Tremellomycetes</taxon>
        <taxon>Cystofilobasidiales</taxon>
        <taxon>Mrakiaceae</taxon>
        <taxon>Phaffia</taxon>
    </lineage>
</organism>
<evidence type="ECO:0000259" key="2">
    <source>
        <dbReference type="Pfam" id="PF12706"/>
    </source>
</evidence>
<feature type="domain" description="Metallo-beta-lactamase" evidence="2">
    <location>
        <begin position="138"/>
        <end position="255"/>
    </location>
</feature>
<accession>A0A0F7SMT3</accession>
<dbReference type="AlphaFoldDB" id="A0A0F7SMT3"/>
<dbReference type="InterPro" id="IPR036866">
    <property type="entry name" value="RibonucZ/Hydroxyglut_hydro"/>
</dbReference>
<dbReference type="Pfam" id="PF12706">
    <property type="entry name" value="Lactamase_B_2"/>
    <property type="match status" value="1"/>
</dbReference>
<dbReference type="Gene3D" id="3.60.15.10">
    <property type="entry name" value="Ribonuclease Z/Hydroxyacylglutathione hydrolase-like"/>
    <property type="match status" value="1"/>
</dbReference>
<dbReference type="EMBL" id="LN483345">
    <property type="protein sequence ID" value="CDZ98764.1"/>
    <property type="molecule type" value="Genomic_DNA"/>
</dbReference>
<dbReference type="PANTHER" id="PTHR42663:SF6">
    <property type="entry name" value="HYDROLASE C777.06C-RELATED"/>
    <property type="match status" value="1"/>
</dbReference>
<evidence type="ECO:0000313" key="3">
    <source>
        <dbReference type="EMBL" id="CDZ98764.1"/>
    </source>
</evidence>
<dbReference type="InterPro" id="IPR001279">
    <property type="entry name" value="Metallo-B-lactamas"/>
</dbReference>
<sequence>MKIRFDVPGLTSSTPDRWAIRSAGQATSSQARPAACAIDRPAGQELSRTDRARKSPLRARERPCLVMDNQDLEIILLGTGTSGQLPNVSCLTNHLDPNPRPACRTCLSTTTAEGKNNIRRNTSAVVRGKRPDGSKSLILIDCGKSFLSSALEFFPKFGLRKIDAVLLTHAHADAINGLDDLRGWTLKGVIQPFVKVYVSAHTLSEIARSWPYMVESSKATGGGDVPAFEWIVIDENRDFFVEGIRVTPLNVHHGRFFDPPPAAPTNSSPNLPTCSDSLSDAIAPPPGPAPIRPFFCLGFIFHPSIVYLSDVSYIPESEWSKLLLTPLSLDALTSSASTNAPMFSPAPMDQLTPPASPPATPLGMSASDSPAWPVLFLDCLFLQEHPSHFGILHALTTILRLQPTRTYLMGFSHALSHEEWTALGQDLDGTREQGKEEAIVQTAKSLAGEVWEEAKKRAVSVRPAFDGLRIECEVDAKGGIHVRELD</sequence>
<protein>
    <submittedName>
        <fullName evidence="3">Beta-lactamase-like</fullName>
    </submittedName>
</protein>
<feature type="region of interest" description="Disordered" evidence="1">
    <location>
        <begin position="40"/>
        <end position="59"/>
    </location>
</feature>
<feature type="compositionally biased region" description="Basic and acidic residues" evidence="1">
    <location>
        <begin position="47"/>
        <end position="59"/>
    </location>
</feature>
<dbReference type="CDD" id="cd16279">
    <property type="entry name" value="metallo-hydrolase-like_MBL-fold"/>
    <property type="match status" value="1"/>
</dbReference>
<dbReference type="SUPFAM" id="SSF56281">
    <property type="entry name" value="Metallo-hydrolase/oxidoreductase"/>
    <property type="match status" value="1"/>
</dbReference>
<proteinExistence type="predicted"/>
<reference evidence="3" key="1">
    <citation type="submission" date="2014-08" db="EMBL/GenBank/DDBJ databases">
        <authorList>
            <person name="Sharma Rahul"/>
            <person name="Thines Marco"/>
        </authorList>
    </citation>
    <scope>NUCLEOTIDE SEQUENCE</scope>
</reference>